<evidence type="ECO:0000313" key="3">
    <source>
        <dbReference type="EMBL" id="OGL81343.1"/>
    </source>
</evidence>
<reference evidence="3 4" key="1">
    <citation type="journal article" date="2016" name="Nat. Commun.">
        <title>Thousands of microbial genomes shed light on interconnected biogeochemical processes in an aquifer system.</title>
        <authorList>
            <person name="Anantharaman K."/>
            <person name="Brown C.T."/>
            <person name="Hug L.A."/>
            <person name="Sharon I."/>
            <person name="Castelle C.J."/>
            <person name="Probst A.J."/>
            <person name="Thomas B.C."/>
            <person name="Singh A."/>
            <person name="Wilkins M.J."/>
            <person name="Karaoz U."/>
            <person name="Brodie E.L."/>
            <person name="Williams K.H."/>
            <person name="Hubbard S.S."/>
            <person name="Banfield J.F."/>
        </authorList>
    </citation>
    <scope>NUCLEOTIDE SEQUENCE [LARGE SCALE GENOMIC DNA]</scope>
</reference>
<dbReference type="PANTHER" id="PTHR43318">
    <property type="entry name" value="UDP-N-ACETYLGLUCOSAMINE 4,6-DEHYDRATASE"/>
    <property type="match status" value="1"/>
</dbReference>
<dbReference type="InterPro" id="IPR003869">
    <property type="entry name" value="Polysac_CapD-like"/>
</dbReference>
<dbReference type="InterPro" id="IPR036291">
    <property type="entry name" value="NAD(P)-bd_dom_sf"/>
</dbReference>
<dbReference type="EMBL" id="MGEJ01000007">
    <property type="protein sequence ID" value="OGL81343.1"/>
    <property type="molecule type" value="Genomic_DNA"/>
</dbReference>
<dbReference type="SUPFAM" id="SSF51735">
    <property type="entry name" value="NAD(P)-binding Rossmann-fold domains"/>
    <property type="match status" value="1"/>
</dbReference>
<feature type="domain" description="Polysaccharide biosynthesis protein CapD-like" evidence="2">
    <location>
        <begin position="15"/>
        <end position="292"/>
    </location>
</feature>
<organism evidence="3 4">
    <name type="scientific">Candidatus Uhrbacteria bacterium RIFCSPLOWO2_01_FULL_47_24</name>
    <dbReference type="NCBI Taxonomy" id="1802401"/>
    <lineage>
        <taxon>Bacteria</taxon>
        <taxon>Candidatus Uhriibacteriota</taxon>
    </lineage>
</organism>
<sequence length="356" mass="38966">MTNEKFGELIKDKRILVTGGTGSIGRIIVKNLLKYQPRVIRILSRDTTKQIALQEELADSINIRYILGDIRDSERILMACEDIDIIFHAAAFKYVPQGEYNPFETVQTNVIGTQNLITAALKTPSVSRFIMISTDKAVQPSSTMGASKLLAERLVCAAQYVQGSKSKVFTTVRFGNVLGTAGSVVPFFIKRIRQGDPLVVTHPDMTRFFMTINDAVQLVFAAVVHAQGGEIFVLKMPAVAIKDLAEVCVERYGDKPVPVTYGAIRAGENITEALLNPAEIPNALETDTHFIIAPSVNVPGFPAYHYPGARPLQSQAYHSDTVRRLSKEEIAALLNRAEIPFPSVGTASVSASYSQP</sequence>
<proteinExistence type="inferred from homology"/>
<evidence type="ECO:0000256" key="1">
    <source>
        <dbReference type="ARBA" id="ARBA00007430"/>
    </source>
</evidence>
<comment type="similarity">
    <text evidence="1">Belongs to the polysaccharide synthase family.</text>
</comment>
<gene>
    <name evidence="3" type="ORF">A3B21_00255</name>
</gene>
<dbReference type="Gene3D" id="3.40.50.720">
    <property type="entry name" value="NAD(P)-binding Rossmann-like Domain"/>
    <property type="match status" value="1"/>
</dbReference>
<dbReference type="Proteomes" id="UP000176897">
    <property type="component" value="Unassembled WGS sequence"/>
</dbReference>
<dbReference type="CDD" id="cd05237">
    <property type="entry name" value="UDP_invert_4-6DH_SDR_e"/>
    <property type="match status" value="1"/>
</dbReference>
<name>A0A1F7USQ7_9BACT</name>
<dbReference type="PANTHER" id="PTHR43318:SF2">
    <property type="entry name" value="UDP-N-ACETYLGLUCOSAMINE 4,6-DEHYDRATASE (INVERTING)"/>
    <property type="match status" value="1"/>
</dbReference>
<evidence type="ECO:0000259" key="2">
    <source>
        <dbReference type="Pfam" id="PF02719"/>
    </source>
</evidence>
<accession>A0A1F7USQ7</accession>
<dbReference type="InterPro" id="IPR051203">
    <property type="entry name" value="Polysaccharide_Synthase-Rel"/>
</dbReference>
<dbReference type="STRING" id="1802401.A3B21_00255"/>
<comment type="caution">
    <text evidence="3">The sequence shown here is derived from an EMBL/GenBank/DDBJ whole genome shotgun (WGS) entry which is preliminary data.</text>
</comment>
<evidence type="ECO:0000313" key="4">
    <source>
        <dbReference type="Proteomes" id="UP000176897"/>
    </source>
</evidence>
<protein>
    <recommendedName>
        <fullName evidence="2">Polysaccharide biosynthesis protein CapD-like domain-containing protein</fullName>
    </recommendedName>
</protein>
<dbReference type="AlphaFoldDB" id="A0A1F7USQ7"/>
<dbReference type="Pfam" id="PF02719">
    <property type="entry name" value="Polysacc_synt_2"/>
    <property type="match status" value="1"/>
</dbReference>